<dbReference type="Proteomes" id="UP000277094">
    <property type="component" value="Unassembled WGS sequence"/>
</dbReference>
<keyword evidence="2" id="KW-1133">Transmembrane helix</keyword>
<name>A0A3N0DIA4_9ACTN</name>
<evidence type="ECO:0000256" key="1">
    <source>
        <dbReference type="SAM" id="MobiDB-lite"/>
    </source>
</evidence>
<proteinExistence type="predicted"/>
<evidence type="ECO:0000313" key="4">
    <source>
        <dbReference type="Proteomes" id="UP000277094"/>
    </source>
</evidence>
<feature type="transmembrane region" description="Helical" evidence="2">
    <location>
        <begin position="136"/>
        <end position="158"/>
    </location>
</feature>
<evidence type="ECO:0008006" key="5">
    <source>
        <dbReference type="Google" id="ProtNLM"/>
    </source>
</evidence>
<feature type="region of interest" description="Disordered" evidence="1">
    <location>
        <begin position="12"/>
        <end position="55"/>
    </location>
</feature>
<keyword evidence="4" id="KW-1185">Reference proteome</keyword>
<keyword evidence="2" id="KW-0812">Transmembrane</keyword>
<feature type="transmembrane region" description="Helical" evidence="2">
    <location>
        <begin position="82"/>
        <end position="104"/>
    </location>
</feature>
<evidence type="ECO:0000313" key="3">
    <source>
        <dbReference type="EMBL" id="RNL75412.1"/>
    </source>
</evidence>
<organism evidence="3 4">
    <name type="scientific">Nocardioides marmorisolisilvae</name>
    <dbReference type="NCBI Taxonomy" id="1542737"/>
    <lineage>
        <taxon>Bacteria</taxon>
        <taxon>Bacillati</taxon>
        <taxon>Actinomycetota</taxon>
        <taxon>Actinomycetes</taxon>
        <taxon>Propionibacteriales</taxon>
        <taxon>Nocardioidaceae</taxon>
        <taxon>Nocardioides</taxon>
    </lineage>
</organism>
<dbReference type="EMBL" id="RJSG01000006">
    <property type="protein sequence ID" value="RNL75412.1"/>
    <property type="molecule type" value="Genomic_DNA"/>
</dbReference>
<sequence length="295" mass="30164">MCWRIAVTTVTAMSDDNPTPPPSEGAAPPPPPPSYGTPPPSYGTPPPPPPAYGAPAAGGSGYNGADAIKYGWAKFSKSPATLLVPTLLVAVVVIVLEVVGFVIMNATLLDTSCTVTSNENGINFDGCDGPGFFTRLFAYALIGLVVTAIANALGAGLVKSGLNVVDGKPVNAGDVISYATKPAVITTALILAVATSIGSFLCYVPGIAIGYLTMFSMFYVVDKEMAPMEAIQASFSLVTSHFGETIVFFLLSVVTIVVGAILCGVGLLAAIPVVIGAAAYTFRSLNNEPVTPAEA</sequence>
<reference evidence="3 4" key="1">
    <citation type="submission" date="2018-11" db="EMBL/GenBank/DDBJ databases">
        <authorList>
            <person name="Li F."/>
        </authorList>
    </citation>
    <scope>NUCLEOTIDE SEQUENCE [LARGE SCALE GENOMIC DNA]</scope>
    <source>
        <strain evidence="3 4">KIS18-7</strain>
    </source>
</reference>
<keyword evidence="2" id="KW-0472">Membrane</keyword>
<dbReference type="PANTHER" id="PTHR40076:SF1">
    <property type="entry name" value="MEMBRANE PROTEIN"/>
    <property type="match status" value="1"/>
</dbReference>
<gene>
    <name evidence="3" type="ORF">EFL95_18550</name>
</gene>
<evidence type="ECO:0000256" key="2">
    <source>
        <dbReference type="SAM" id="Phobius"/>
    </source>
</evidence>
<comment type="caution">
    <text evidence="3">The sequence shown here is derived from an EMBL/GenBank/DDBJ whole genome shotgun (WGS) entry which is preliminary data.</text>
</comment>
<protein>
    <recommendedName>
        <fullName evidence="5">DUF975 family protein</fullName>
    </recommendedName>
</protein>
<dbReference type="PANTHER" id="PTHR40076">
    <property type="entry name" value="MEMBRANE PROTEIN-RELATED"/>
    <property type="match status" value="1"/>
</dbReference>
<feature type="compositionally biased region" description="Pro residues" evidence="1">
    <location>
        <begin position="18"/>
        <end position="52"/>
    </location>
</feature>
<dbReference type="InterPro" id="IPR010380">
    <property type="entry name" value="DUF975"/>
</dbReference>
<feature type="transmembrane region" description="Helical" evidence="2">
    <location>
        <begin position="242"/>
        <end position="275"/>
    </location>
</feature>
<dbReference type="AlphaFoldDB" id="A0A3N0DIA4"/>
<accession>A0A3N0DIA4</accession>